<organism evidence="1 2">
    <name type="scientific">Diploptera punctata</name>
    <name type="common">Pacific beetle cockroach</name>
    <dbReference type="NCBI Taxonomy" id="6984"/>
    <lineage>
        <taxon>Eukaryota</taxon>
        <taxon>Metazoa</taxon>
        <taxon>Ecdysozoa</taxon>
        <taxon>Arthropoda</taxon>
        <taxon>Hexapoda</taxon>
        <taxon>Insecta</taxon>
        <taxon>Pterygota</taxon>
        <taxon>Neoptera</taxon>
        <taxon>Polyneoptera</taxon>
        <taxon>Dictyoptera</taxon>
        <taxon>Blattodea</taxon>
        <taxon>Blaberoidea</taxon>
        <taxon>Blaberidae</taxon>
        <taxon>Diplopterinae</taxon>
        <taxon>Diploptera</taxon>
    </lineage>
</organism>
<feature type="non-terminal residue" evidence="1">
    <location>
        <position position="90"/>
    </location>
</feature>
<keyword evidence="2" id="KW-1185">Reference proteome</keyword>
<accession>A0AAD7ZMJ5</accession>
<proteinExistence type="predicted"/>
<name>A0AAD7ZMJ5_DIPPU</name>
<evidence type="ECO:0000313" key="2">
    <source>
        <dbReference type="Proteomes" id="UP001233999"/>
    </source>
</evidence>
<reference evidence="1" key="2">
    <citation type="submission" date="2023-05" db="EMBL/GenBank/DDBJ databases">
        <authorList>
            <person name="Fouks B."/>
        </authorList>
    </citation>
    <scope>NUCLEOTIDE SEQUENCE</scope>
    <source>
        <strain evidence="1">Stay&amp;Tobe</strain>
        <tissue evidence="1">Testes</tissue>
    </source>
</reference>
<dbReference type="EMBL" id="JASPKZ010007787">
    <property type="protein sequence ID" value="KAJ9582608.1"/>
    <property type="molecule type" value="Genomic_DNA"/>
</dbReference>
<comment type="caution">
    <text evidence="1">The sequence shown here is derived from an EMBL/GenBank/DDBJ whole genome shotgun (WGS) entry which is preliminary data.</text>
</comment>
<gene>
    <name evidence="1" type="ORF">L9F63_023047</name>
</gene>
<sequence length="90" mass="9631">FADEGKSDKILECTGFPLGQAVREEHSRTPTGTIKFLWGLGSGGANNSAAYWTTEDMGSFSLPPLADLDPLPSLFPFSPCSANYNFSISP</sequence>
<reference evidence="1" key="1">
    <citation type="journal article" date="2023" name="IScience">
        <title>Live-bearing cockroach genome reveals convergent evolutionary mechanisms linked to viviparity in insects and beyond.</title>
        <authorList>
            <person name="Fouks B."/>
            <person name="Harrison M.C."/>
            <person name="Mikhailova A.A."/>
            <person name="Marchal E."/>
            <person name="English S."/>
            <person name="Carruthers M."/>
            <person name="Jennings E.C."/>
            <person name="Chiamaka E.L."/>
            <person name="Frigard R.A."/>
            <person name="Pippel M."/>
            <person name="Attardo G.M."/>
            <person name="Benoit J.B."/>
            <person name="Bornberg-Bauer E."/>
            <person name="Tobe S.S."/>
        </authorList>
    </citation>
    <scope>NUCLEOTIDE SEQUENCE</scope>
    <source>
        <strain evidence="1">Stay&amp;Tobe</strain>
    </source>
</reference>
<dbReference type="AlphaFoldDB" id="A0AAD7ZMJ5"/>
<dbReference type="Proteomes" id="UP001233999">
    <property type="component" value="Unassembled WGS sequence"/>
</dbReference>
<protein>
    <submittedName>
        <fullName evidence="1">Uncharacterized protein</fullName>
    </submittedName>
</protein>
<evidence type="ECO:0000313" key="1">
    <source>
        <dbReference type="EMBL" id="KAJ9582608.1"/>
    </source>
</evidence>
<feature type="non-terminal residue" evidence="1">
    <location>
        <position position="1"/>
    </location>
</feature>